<dbReference type="PANTHER" id="PTHR35457">
    <property type="entry name" value="HEME A SYNTHASE"/>
    <property type="match status" value="1"/>
</dbReference>
<feature type="transmembrane region" description="Helical" evidence="12">
    <location>
        <begin position="235"/>
        <end position="253"/>
    </location>
</feature>
<evidence type="ECO:0000256" key="10">
    <source>
        <dbReference type="ARBA" id="ARBA00023157"/>
    </source>
</evidence>
<evidence type="ECO:0000256" key="5">
    <source>
        <dbReference type="ARBA" id="ARBA00022989"/>
    </source>
</evidence>
<evidence type="ECO:0000313" key="14">
    <source>
        <dbReference type="Proteomes" id="UP001168540"/>
    </source>
</evidence>
<sequence length="351" mass="38220">MKRWIWLAFLLALLVVPLGAYVRLSHAGLGCPDWPGCYGQLSPAHAAVPISEAMSTDPGGPVSFAKAWKEMIHRYAASTLGLLIVVIALLALRRRQQRLAAGFLLGAVLLQGMLGMWTVTLLLKPAIVTSHLLVGMTIVAMLGWLALSSRLDRVEVSRVVLHAGWLLVALVLGQILLGGWTSANYAALACQGFPSCNGELVPALRFDHAFHLFRELGETPDGAPLDPANLVTIHWMHRLGALVVSLALWRYVWLGWRLAELRPRLLLLILVWAVQIVLGVTNVLAYLPLPVAVAHNAGAMLLLTVTMLVAGRSKSRLDEVRAFHGQGRGVEGHHGWARWAGLGRWTHGKEG</sequence>
<feature type="transmembrane region" description="Helical" evidence="12">
    <location>
        <begin position="159"/>
        <end position="177"/>
    </location>
</feature>
<evidence type="ECO:0000256" key="2">
    <source>
        <dbReference type="ARBA" id="ARBA00022475"/>
    </source>
</evidence>
<keyword evidence="2" id="KW-1003">Cell membrane</keyword>
<evidence type="ECO:0000256" key="3">
    <source>
        <dbReference type="ARBA" id="ARBA00022692"/>
    </source>
</evidence>
<name>A0ABT7XLK9_9NEIS</name>
<feature type="transmembrane region" description="Helical" evidence="12">
    <location>
        <begin position="293"/>
        <end position="311"/>
    </location>
</feature>
<dbReference type="InterPro" id="IPR050450">
    <property type="entry name" value="COX15/CtaA_HemeA_synthase"/>
</dbReference>
<protein>
    <submittedName>
        <fullName evidence="13">COX15/CtaA family protein</fullName>
    </submittedName>
</protein>
<evidence type="ECO:0000256" key="9">
    <source>
        <dbReference type="ARBA" id="ARBA00023136"/>
    </source>
</evidence>
<keyword evidence="3 12" id="KW-0812">Transmembrane</keyword>
<dbReference type="PANTHER" id="PTHR35457:SF1">
    <property type="entry name" value="HEME A SYNTHASE"/>
    <property type="match status" value="1"/>
</dbReference>
<evidence type="ECO:0000256" key="1">
    <source>
        <dbReference type="ARBA" id="ARBA00004141"/>
    </source>
</evidence>
<feature type="transmembrane region" description="Helical" evidence="12">
    <location>
        <begin position="265"/>
        <end position="287"/>
    </location>
</feature>
<keyword evidence="7" id="KW-0408">Iron</keyword>
<evidence type="ECO:0000256" key="8">
    <source>
        <dbReference type="ARBA" id="ARBA00023133"/>
    </source>
</evidence>
<dbReference type="PROSITE" id="PS00699">
    <property type="entry name" value="NITROGENASE_1_1"/>
    <property type="match status" value="1"/>
</dbReference>
<evidence type="ECO:0000256" key="6">
    <source>
        <dbReference type="ARBA" id="ARBA00023002"/>
    </source>
</evidence>
<feature type="transmembrane region" description="Helical" evidence="12">
    <location>
        <begin position="99"/>
        <end position="120"/>
    </location>
</feature>
<evidence type="ECO:0000256" key="11">
    <source>
        <dbReference type="ARBA" id="ARBA00023444"/>
    </source>
</evidence>
<keyword evidence="10" id="KW-1015">Disulfide bond</keyword>
<keyword evidence="4" id="KW-0479">Metal-binding</keyword>
<gene>
    <name evidence="13" type="ORF">QU481_07155</name>
</gene>
<dbReference type="EMBL" id="JAUEDK010000009">
    <property type="protein sequence ID" value="MDN0074669.1"/>
    <property type="molecule type" value="Genomic_DNA"/>
</dbReference>
<evidence type="ECO:0000256" key="12">
    <source>
        <dbReference type="SAM" id="Phobius"/>
    </source>
</evidence>
<keyword evidence="5 12" id="KW-1133">Transmembrane helix</keyword>
<reference evidence="13" key="1">
    <citation type="submission" date="2023-06" db="EMBL/GenBank/DDBJ databases">
        <authorList>
            <person name="Zhang S."/>
        </authorList>
    </citation>
    <scope>NUCLEOTIDE SEQUENCE</scope>
    <source>
        <strain evidence="13">SG2303</strain>
    </source>
</reference>
<accession>A0ABT7XLK9</accession>
<evidence type="ECO:0000256" key="4">
    <source>
        <dbReference type="ARBA" id="ARBA00022723"/>
    </source>
</evidence>
<keyword evidence="9 12" id="KW-0472">Membrane</keyword>
<keyword evidence="6" id="KW-0560">Oxidoreductase</keyword>
<dbReference type="RefSeq" id="WP_289829244.1">
    <property type="nucleotide sequence ID" value="NZ_JAUEDK010000009.1"/>
</dbReference>
<evidence type="ECO:0000313" key="13">
    <source>
        <dbReference type="EMBL" id="MDN0074669.1"/>
    </source>
</evidence>
<comment type="caution">
    <text evidence="13">The sequence shown here is derived from an EMBL/GenBank/DDBJ whole genome shotgun (WGS) entry which is preliminary data.</text>
</comment>
<comment type="subcellular location">
    <subcellularLocation>
        <location evidence="1">Membrane</location>
        <topology evidence="1">Multi-pass membrane protein</topology>
    </subcellularLocation>
</comment>
<feature type="transmembrane region" description="Helical" evidence="12">
    <location>
        <begin position="126"/>
        <end position="147"/>
    </location>
</feature>
<proteinExistence type="predicted"/>
<dbReference type="InterPro" id="IPR000318">
    <property type="entry name" value="Nase_comp1_CS"/>
</dbReference>
<evidence type="ECO:0000256" key="7">
    <source>
        <dbReference type="ARBA" id="ARBA00023004"/>
    </source>
</evidence>
<keyword evidence="14" id="KW-1185">Reference proteome</keyword>
<organism evidence="13 14">
    <name type="scientific">Crenobacter oryzisoli</name>
    <dbReference type="NCBI Taxonomy" id="3056844"/>
    <lineage>
        <taxon>Bacteria</taxon>
        <taxon>Pseudomonadati</taxon>
        <taxon>Pseudomonadota</taxon>
        <taxon>Betaproteobacteria</taxon>
        <taxon>Neisseriales</taxon>
        <taxon>Neisseriaceae</taxon>
        <taxon>Crenobacter</taxon>
    </lineage>
</organism>
<dbReference type="Pfam" id="PF02628">
    <property type="entry name" value="COX15-CtaA"/>
    <property type="match status" value="1"/>
</dbReference>
<keyword evidence="8" id="KW-0350">Heme biosynthesis</keyword>
<comment type="pathway">
    <text evidence="11">Porphyrin-containing compound metabolism.</text>
</comment>
<feature type="transmembrane region" description="Helical" evidence="12">
    <location>
        <begin position="72"/>
        <end position="92"/>
    </location>
</feature>
<dbReference type="Proteomes" id="UP001168540">
    <property type="component" value="Unassembled WGS sequence"/>
</dbReference>
<dbReference type="InterPro" id="IPR003780">
    <property type="entry name" value="COX15/CtaA_fam"/>
</dbReference>